<sequence length="237" mass="26872">MMNMMSMAMEMNPVKRPIFLIQAYNFAPKQNIVNINTINKWIKDICTTSKWNIMSSSASRKNEGKAPAQDYPQDKRIPAGQPFVMHEGASSRRNPSRSTSLPEFAPAEVAYSSGDMVIALHEVLSKTLQFHNGAFSELPTLVKVLLDNLHATFTINHQKLFKKTLQALEIHLVNLTAQNEIYEGLLVDLTSDDHKTHNYKPVNQPFSYNEAFASHSVNHNLYTVNSLAKRKSIQWIK</sequence>
<feature type="region of interest" description="Disordered" evidence="1">
    <location>
        <begin position="57"/>
        <end position="79"/>
    </location>
</feature>
<evidence type="ECO:0000313" key="2">
    <source>
        <dbReference type="EMBL" id="KAL0000987.1"/>
    </source>
</evidence>
<gene>
    <name evidence="2" type="ORF">SO802_014768</name>
</gene>
<comment type="caution">
    <text evidence="2">The sequence shown here is derived from an EMBL/GenBank/DDBJ whole genome shotgun (WGS) entry which is preliminary data.</text>
</comment>
<reference evidence="2 3" key="1">
    <citation type="submission" date="2024-01" db="EMBL/GenBank/DDBJ databases">
        <title>A telomere-to-telomere, gap-free genome of sweet tea (Lithocarpus litseifolius).</title>
        <authorList>
            <person name="Zhou J."/>
        </authorList>
    </citation>
    <scope>NUCLEOTIDE SEQUENCE [LARGE SCALE GENOMIC DNA]</scope>
    <source>
        <strain evidence="2">Zhou-2022a</strain>
        <tissue evidence="2">Leaf</tissue>
    </source>
</reference>
<protein>
    <submittedName>
        <fullName evidence="2">Uncharacterized protein</fullName>
    </submittedName>
</protein>
<organism evidence="2 3">
    <name type="scientific">Lithocarpus litseifolius</name>
    <dbReference type="NCBI Taxonomy" id="425828"/>
    <lineage>
        <taxon>Eukaryota</taxon>
        <taxon>Viridiplantae</taxon>
        <taxon>Streptophyta</taxon>
        <taxon>Embryophyta</taxon>
        <taxon>Tracheophyta</taxon>
        <taxon>Spermatophyta</taxon>
        <taxon>Magnoliopsida</taxon>
        <taxon>eudicotyledons</taxon>
        <taxon>Gunneridae</taxon>
        <taxon>Pentapetalae</taxon>
        <taxon>rosids</taxon>
        <taxon>fabids</taxon>
        <taxon>Fagales</taxon>
        <taxon>Fagaceae</taxon>
        <taxon>Lithocarpus</taxon>
    </lineage>
</organism>
<name>A0AAW2CSF7_9ROSI</name>
<keyword evidence="3" id="KW-1185">Reference proteome</keyword>
<dbReference type="AlphaFoldDB" id="A0AAW2CSF7"/>
<evidence type="ECO:0000256" key="1">
    <source>
        <dbReference type="SAM" id="MobiDB-lite"/>
    </source>
</evidence>
<dbReference type="Proteomes" id="UP001459277">
    <property type="component" value="Unassembled WGS sequence"/>
</dbReference>
<proteinExistence type="predicted"/>
<dbReference type="EMBL" id="JAZDWU010000005">
    <property type="protein sequence ID" value="KAL0000987.1"/>
    <property type="molecule type" value="Genomic_DNA"/>
</dbReference>
<accession>A0AAW2CSF7</accession>
<evidence type="ECO:0000313" key="3">
    <source>
        <dbReference type="Proteomes" id="UP001459277"/>
    </source>
</evidence>